<gene>
    <name evidence="2" type="ORF">EX895_004470</name>
</gene>
<dbReference type="RefSeq" id="XP_029738814.1">
    <property type="nucleotide sequence ID" value="XM_029885064.1"/>
</dbReference>
<protein>
    <submittedName>
        <fullName evidence="2">Uncharacterized protein</fullName>
    </submittedName>
</protein>
<organism evidence="2 3">
    <name type="scientific">Sporisorium graminicola</name>
    <dbReference type="NCBI Taxonomy" id="280036"/>
    <lineage>
        <taxon>Eukaryota</taxon>
        <taxon>Fungi</taxon>
        <taxon>Dikarya</taxon>
        <taxon>Basidiomycota</taxon>
        <taxon>Ustilaginomycotina</taxon>
        <taxon>Ustilaginomycetes</taxon>
        <taxon>Ustilaginales</taxon>
        <taxon>Ustilaginaceae</taxon>
        <taxon>Sporisorium</taxon>
    </lineage>
</organism>
<name>A0A4V6ETJ1_9BASI</name>
<reference evidence="2 3" key="1">
    <citation type="submission" date="2019-05" db="EMBL/GenBank/DDBJ databases">
        <title>Sporisorium graminicola CBS 10092 draft sequencing and annotation.</title>
        <authorList>
            <person name="Solano-Gonzalez S."/>
            <person name="Caddick M.X."/>
            <person name="Darby A."/>
        </authorList>
    </citation>
    <scope>NUCLEOTIDE SEQUENCE [LARGE SCALE GENOMIC DNA]</scope>
    <source>
        <strain evidence="2 3">CBS 10092</strain>
    </source>
</reference>
<proteinExistence type="predicted"/>
<dbReference type="OrthoDB" id="2551866at2759"/>
<dbReference type="EMBL" id="SRRM01000016">
    <property type="protein sequence ID" value="TKY86829.1"/>
    <property type="molecule type" value="Genomic_DNA"/>
</dbReference>
<accession>A0A4V6ETJ1</accession>
<sequence>MAPNEESLILVLKKVRHPLFRAAWTRKLVEEFEQLFPRVKLSGRTFRLIIDKCVTPAAPSSANEPEALFPSEPTAASESRERIVASGRRGRRLRQEATRPSPSTGAAPTLAVASAGRGPIVKQAILLHSLEDILRRFRSHSSPGFHRSTTNRRRFEHTLLRAKRTLQAKRAFHQDQLDSTPEPGRTGLVTHHTRAISQIDTLLDRLAQVQRLGRAEESHRKKA</sequence>
<dbReference type="GeneID" id="40727365"/>
<comment type="caution">
    <text evidence="2">The sequence shown here is derived from an EMBL/GenBank/DDBJ whole genome shotgun (WGS) entry which is preliminary data.</text>
</comment>
<feature type="compositionally biased region" description="Low complexity" evidence="1">
    <location>
        <begin position="58"/>
        <end position="67"/>
    </location>
</feature>
<keyword evidence="3" id="KW-1185">Reference proteome</keyword>
<dbReference type="Proteomes" id="UP000306050">
    <property type="component" value="Chromosome SGRAM_3"/>
</dbReference>
<feature type="region of interest" description="Disordered" evidence="1">
    <location>
        <begin position="58"/>
        <end position="111"/>
    </location>
</feature>
<evidence type="ECO:0000313" key="2">
    <source>
        <dbReference type="EMBL" id="TKY86829.1"/>
    </source>
</evidence>
<evidence type="ECO:0000256" key="1">
    <source>
        <dbReference type="SAM" id="MobiDB-lite"/>
    </source>
</evidence>
<dbReference type="AlphaFoldDB" id="A0A4V6ETJ1"/>
<dbReference type="KEGG" id="sgra:EX895_004470"/>
<evidence type="ECO:0000313" key="3">
    <source>
        <dbReference type="Proteomes" id="UP000306050"/>
    </source>
</evidence>